<sequence length="193" mass="22007">MTDNNVPGRIVNLNHKNFYQGPMRSLSPSTAANQFLVSIRHPYTTDHARRTSVPSTVGTTSSNSRAQHTSHGHSTIQMEPGLQALLAAEGRAAATIVAARAKRNELLRQSNRESQIEIEAFRREREAQYKKKFNEATKLEQFQTKLDQQRHELLEKMNIDAQQKRKSLINHIIHCVIDQIPVEPHPNMKHSIF</sequence>
<dbReference type="Proteomes" id="UP000663834">
    <property type="component" value="Unassembled WGS sequence"/>
</dbReference>
<accession>A0A816NC41</accession>
<keyword evidence="16" id="KW-1185">Reference proteome</keyword>
<proteinExistence type="inferred from homology"/>
<keyword evidence="2 5" id="KW-0813">Transport</keyword>
<organism evidence="9 15">
    <name type="scientific">Rotaria magnacalcarata</name>
    <dbReference type="NCBI Taxonomy" id="392030"/>
    <lineage>
        <taxon>Eukaryota</taxon>
        <taxon>Metazoa</taxon>
        <taxon>Spiralia</taxon>
        <taxon>Gnathifera</taxon>
        <taxon>Rotifera</taxon>
        <taxon>Eurotatoria</taxon>
        <taxon>Bdelloidea</taxon>
        <taxon>Philodinida</taxon>
        <taxon>Philodinidae</taxon>
        <taxon>Rotaria</taxon>
    </lineage>
</organism>
<dbReference type="AlphaFoldDB" id="A0A816NC41"/>
<dbReference type="Pfam" id="PF03179">
    <property type="entry name" value="V-ATPase_G"/>
    <property type="match status" value="1"/>
</dbReference>
<dbReference type="EMBL" id="CAJOBI010000045">
    <property type="protein sequence ID" value="CAF3787185.1"/>
    <property type="molecule type" value="Genomic_DNA"/>
</dbReference>
<evidence type="ECO:0000313" key="12">
    <source>
        <dbReference type="EMBL" id="CAF3787185.1"/>
    </source>
</evidence>
<evidence type="ECO:0000313" key="7">
    <source>
        <dbReference type="EMBL" id="CAF1180665.1"/>
    </source>
</evidence>
<dbReference type="Proteomes" id="UP000663855">
    <property type="component" value="Unassembled WGS sequence"/>
</dbReference>
<evidence type="ECO:0000256" key="5">
    <source>
        <dbReference type="RuleBase" id="RU364019"/>
    </source>
</evidence>
<dbReference type="EMBL" id="CAJOBG010001274">
    <property type="protein sequence ID" value="CAF3912384.1"/>
    <property type="molecule type" value="Genomic_DNA"/>
</dbReference>
<dbReference type="EMBL" id="CAJNOW010009585">
    <property type="protein sequence ID" value="CAF1566631.1"/>
    <property type="molecule type" value="Genomic_DNA"/>
</dbReference>
<dbReference type="EMBL" id="CAJNRG010010830">
    <property type="protein sequence ID" value="CAF2126268.1"/>
    <property type="molecule type" value="Genomic_DNA"/>
</dbReference>
<dbReference type="GO" id="GO:0097401">
    <property type="term" value="P:synaptic vesicle lumen acidification"/>
    <property type="evidence" value="ECO:0007669"/>
    <property type="project" value="TreeGrafter"/>
</dbReference>
<evidence type="ECO:0000313" key="16">
    <source>
        <dbReference type="Proteomes" id="UP000663866"/>
    </source>
</evidence>
<evidence type="ECO:0000256" key="4">
    <source>
        <dbReference type="ARBA" id="ARBA00023065"/>
    </source>
</evidence>
<evidence type="ECO:0000313" key="11">
    <source>
        <dbReference type="EMBL" id="CAF2126268.1"/>
    </source>
</evidence>
<comment type="similarity">
    <text evidence="1 5">Belongs to the V-ATPase G subunit family.</text>
</comment>
<dbReference type="OrthoDB" id="250802at2759"/>
<evidence type="ECO:0000313" key="9">
    <source>
        <dbReference type="EMBL" id="CAF2034859.1"/>
    </source>
</evidence>
<evidence type="ECO:0000256" key="6">
    <source>
        <dbReference type="SAM" id="MobiDB-lite"/>
    </source>
</evidence>
<dbReference type="EMBL" id="CAJNRF010002257">
    <property type="protein sequence ID" value="CAF2034859.1"/>
    <property type="molecule type" value="Genomic_DNA"/>
</dbReference>
<keyword evidence="3 5" id="KW-0375">Hydrogen ion transport</keyword>
<dbReference type="Proteomes" id="UP000663887">
    <property type="component" value="Unassembled WGS sequence"/>
</dbReference>
<feature type="compositionally biased region" description="Polar residues" evidence="6">
    <location>
        <begin position="65"/>
        <end position="74"/>
    </location>
</feature>
<name>A0A816NC41_9BILA</name>
<evidence type="ECO:0000313" key="10">
    <source>
        <dbReference type="EMBL" id="CAF2111641.1"/>
    </source>
</evidence>
<feature type="region of interest" description="Disordered" evidence="6">
    <location>
        <begin position="47"/>
        <end position="74"/>
    </location>
</feature>
<dbReference type="GO" id="GO:0000221">
    <property type="term" value="C:vacuolar proton-transporting V-type ATPase, V1 domain"/>
    <property type="evidence" value="ECO:0007669"/>
    <property type="project" value="TreeGrafter"/>
</dbReference>
<dbReference type="Proteomes" id="UP000676336">
    <property type="component" value="Unassembled WGS sequence"/>
</dbReference>
<dbReference type="PANTHER" id="PTHR12713:SF11">
    <property type="entry name" value="V-TYPE PROTON ATPASE SUBUNIT G"/>
    <property type="match status" value="1"/>
</dbReference>
<protein>
    <recommendedName>
        <fullName evidence="5">V-type proton ATPase subunit G</fullName>
    </recommendedName>
</protein>
<dbReference type="EMBL" id="CAJOBF010000776">
    <property type="protein sequence ID" value="CAF3868207.1"/>
    <property type="molecule type" value="Genomic_DNA"/>
</dbReference>
<dbReference type="GO" id="GO:0046961">
    <property type="term" value="F:proton-transporting ATPase activity, rotational mechanism"/>
    <property type="evidence" value="ECO:0007669"/>
    <property type="project" value="InterPro"/>
</dbReference>
<keyword evidence="4 5" id="KW-0406">Ion transport</keyword>
<evidence type="ECO:0000313" key="15">
    <source>
        <dbReference type="Proteomes" id="UP000663856"/>
    </source>
</evidence>
<evidence type="ECO:0000313" key="14">
    <source>
        <dbReference type="EMBL" id="CAF3912384.1"/>
    </source>
</evidence>
<dbReference type="Proteomes" id="UP000663842">
    <property type="component" value="Unassembled WGS sequence"/>
</dbReference>
<evidence type="ECO:0000256" key="3">
    <source>
        <dbReference type="ARBA" id="ARBA00022781"/>
    </source>
</evidence>
<comment type="subunit">
    <text evidence="5">V-ATPase is a heteromultimeric enzyme made up of two complexes: the ATP-hydrolytic V1 complex and the proton translocation V0 complex.</text>
</comment>
<feature type="compositionally biased region" description="Low complexity" evidence="6">
    <location>
        <begin position="51"/>
        <end position="64"/>
    </location>
</feature>
<evidence type="ECO:0000256" key="1">
    <source>
        <dbReference type="ARBA" id="ARBA00010066"/>
    </source>
</evidence>
<gene>
    <name evidence="7" type="ORF">CJN711_LOCUS11000</name>
    <name evidence="8" type="ORF">KQP761_LOCUS18807</name>
    <name evidence="10" type="ORF">MBJ925_LOCUS24264</name>
    <name evidence="14" type="ORF">OVN521_LOCUS10114</name>
    <name evidence="12" type="ORF">SMN809_LOCUS434</name>
    <name evidence="13" type="ORF">UXM345_LOCUS8773</name>
    <name evidence="9" type="ORF">WKI299_LOCUS7403</name>
    <name evidence="11" type="ORF">XDN619_LOCUS23809</name>
</gene>
<dbReference type="Proteomes" id="UP000663866">
    <property type="component" value="Unassembled WGS sequence"/>
</dbReference>
<comment type="caution">
    <text evidence="9">The sequence shown here is derived from an EMBL/GenBank/DDBJ whole genome shotgun (WGS) entry which is preliminary data.</text>
</comment>
<dbReference type="PANTHER" id="PTHR12713">
    <property type="entry name" value="VACUOLAR ATP SYNTHASE SUBUNIT G"/>
    <property type="match status" value="1"/>
</dbReference>
<dbReference type="InterPro" id="IPR005124">
    <property type="entry name" value="V-ATPase_G"/>
</dbReference>
<dbReference type="EMBL" id="CAJNRE010012579">
    <property type="protein sequence ID" value="CAF2111641.1"/>
    <property type="molecule type" value="Genomic_DNA"/>
</dbReference>
<evidence type="ECO:0000313" key="13">
    <source>
        <dbReference type="EMBL" id="CAF3868207.1"/>
    </source>
</evidence>
<dbReference type="Gene3D" id="1.20.5.2950">
    <property type="match status" value="1"/>
</dbReference>
<dbReference type="Proteomes" id="UP000663824">
    <property type="component" value="Unassembled WGS sequence"/>
</dbReference>
<dbReference type="NCBIfam" id="TIGR01147">
    <property type="entry name" value="V_ATP_synt_G"/>
    <property type="match status" value="1"/>
</dbReference>
<evidence type="ECO:0000256" key="2">
    <source>
        <dbReference type="ARBA" id="ARBA00022448"/>
    </source>
</evidence>
<comment type="function">
    <text evidence="5">Subunit of the V1 complex of vacuolar(H+)-ATPase (V-ATPase), a multisubunit enzyme composed of a peripheral complex (V1) that hydrolyzes ATP and a membrane integral complex (V0) that translocates protons. V-ATPase is responsible for acidifying and maintaining the pH of intracellular compartments and in some cell types, is targeted to the plasma membrane, where it is responsible for acidifying the extracellular environment.</text>
</comment>
<dbReference type="Proteomes" id="UP000663856">
    <property type="component" value="Unassembled WGS sequence"/>
</dbReference>
<evidence type="ECO:0000313" key="8">
    <source>
        <dbReference type="EMBL" id="CAF1566631.1"/>
    </source>
</evidence>
<dbReference type="EMBL" id="CAJNOV010004577">
    <property type="protein sequence ID" value="CAF1180665.1"/>
    <property type="molecule type" value="Genomic_DNA"/>
</dbReference>
<dbReference type="GO" id="GO:0016887">
    <property type="term" value="F:ATP hydrolysis activity"/>
    <property type="evidence" value="ECO:0007669"/>
    <property type="project" value="TreeGrafter"/>
</dbReference>
<dbReference type="GO" id="GO:0098793">
    <property type="term" value="C:presynapse"/>
    <property type="evidence" value="ECO:0007669"/>
    <property type="project" value="GOC"/>
</dbReference>
<reference evidence="9" key="1">
    <citation type="submission" date="2021-02" db="EMBL/GenBank/DDBJ databases">
        <authorList>
            <person name="Nowell W R."/>
        </authorList>
    </citation>
    <scope>NUCLEOTIDE SEQUENCE</scope>
</reference>